<proteinExistence type="inferred from homology"/>
<dbReference type="PRINTS" id="PR00344">
    <property type="entry name" value="BCTRLSENSOR"/>
</dbReference>
<dbReference type="Gene3D" id="3.30.565.10">
    <property type="entry name" value="Histidine kinase-like ATPase, C-terminal domain"/>
    <property type="match status" value="1"/>
</dbReference>
<comment type="subunit">
    <text evidence="12">At low DSF concentrations, interacts with RpfF.</text>
</comment>
<reference evidence="20" key="1">
    <citation type="submission" date="2016-11" db="EMBL/GenBank/DDBJ databases">
        <authorList>
            <person name="Jaros S."/>
            <person name="Januszkiewicz K."/>
            <person name="Wedrychowicz H."/>
        </authorList>
    </citation>
    <scope>NUCLEOTIDE SEQUENCE [LARGE SCALE GENOMIC DNA]</scope>
    <source>
        <strain evidence="20">DSM 4029</strain>
    </source>
</reference>
<dbReference type="PANTHER" id="PTHR45339:SF1">
    <property type="entry name" value="HYBRID SIGNAL TRANSDUCTION HISTIDINE KINASE J"/>
    <property type="match status" value="1"/>
</dbReference>
<comment type="caution">
    <text evidence="19">The sequence shown here is derived from an EMBL/GenBank/DDBJ whole genome shotgun (WGS) entry which is preliminary data.</text>
</comment>
<dbReference type="SUPFAM" id="SSF52172">
    <property type="entry name" value="CheY-like"/>
    <property type="match status" value="2"/>
</dbReference>
<evidence type="ECO:0000313" key="20">
    <source>
        <dbReference type="Proteomes" id="UP000184089"/>
    </source>
</evidence>
<dbReference type="GO" id="GO:0005524">
    <property type="term" value="F:ATP binding"/>
    <property type="evidence" value="ECO:0007669"/>
    <property type="project" value="UniProtKB-KW"/>
</dbReference>
<evidence type="ECO:0000256" key="7">
    <source>
        <dbReference type="ARBA" id="ARBA00022741"/>
    </source>
</evidence>
<dbReference type="InterPro" id="IPR036890">
    <property type="entry name" value="HATPase_C_sf"/>
</dbReference>
<dbReference type="CDD" id="cd17546">
    <property type="entry name" value="REC_hyHK_CKI1_RcsC-like"/>
    <property type="match status" value="1"/>
</dbReference>
<dbReference type="Gene3D" id="3.40.50.2300">
    <property type="match status" value="2"/>
</dbReference>
<evidence type="ECO:0000256" key="9">
    <source>
        <dbReference type="ARBA" id="ARBA00022840"/>
    </source>
</evidence>
<dbReference type="Gene3D" id="1.10.287.130">
    <property type="match status" value="1"/>
</dbReference>
<dbReference type="Pfam" id="PF00512">
    <property type="entry name" value="HisKA"/>
    <property type="match status" value="1"/>
</dbReference>
<evidence type="ECO:0000256" key="12">
    <source>
        <dbReference type="ARBA" id="ARBA00064003"/>
    </source>
</evidence>
<keyword evidence="8 19" id="KW-0418">Kinase</keyword>
<feature type="domain" description="Histidine kinase" evidence="17">
    <location>
        <begin position="339"/>
        <end position="563"/>
    </location>
</feature>
<dbReference type="CDD" id="cd12912">
    <property type="entry name" value="PDC2_MCP_like"/>
    <property type="match status" value="1"/>
</dbReference>
<dbReference type="Pfam" id="PF02518">
    <property type="entry name" value="HATPase_c"/>
    <property type="match status" value="1"/>
</dbReference>
<evidence type="ECO:0000256" key="14">
    <source>
        <dbReference type="ARBA" id="ARBA00074306"/>
    </source>
</evidence>
<evidence type="ECO:0000256" key="10">
    <source>
        <dbReference type="ARBA" id="ARBA00023012"/>
    </source>
</evidence>
<keyword evidence="10" id="KW-0902">Two-component regulatory system</keyword>
<dbReference type="InterPro" id="IPR001789">
    <property type="entry name" value="Sig_transdc_resp-reg_receiver"/>
</dbReference>
<keyword evidence="9" id="KW-0067">ATP-binding</keyword>
<evidence type="ECO:0000256" key="6">
    <source>
        <dbReference type="ARBA" id="ARBA00022679"/>
    </source>
</evidence>
<evidence type="ECO:0000256" key="3">
    <source>
        <dbReference type="ARBA" id="ARBA00012438"/>
    </source>
</evidence>
<dbReference type="InterPro" id="IPR003594">
    <property type="entry name" value="HATPase_dom"/>
</dbReference>
<gene>
    <name evidence="19" type="ORF">SAMN05444424_0579</name>
</gene>
<dbReference type="FunFam" id="3.30.565.10:FF:000010">
    <property type="entry name" value="Sensor histidine kinase RcsC"/>
    <property type="match status" value="1"/>
</dbReference>
<feature type="modified residue" description="4-aspartylphosphate" evidence="15">
    <location>
        <position position="764"/>
    </location>
</feature>
<dbReference type="InterPro" id="IPR036097">
    <property type="entry name" value="HisK_dim/P_sf"/>
</dbReference>
<keyword evidence="16" id="KW-0812">Transmembrane</keyword>
<dbReference type="CDD" id="cd00082">
    <property type="entry name" value="HisKA"/>
    <property type="match status" value="1"/>
</dbReference>
<dbReference type="InterPro" id="IPR011006">
    <property type="entry name" value="CheY-like_superfamily"/>
</dbReference>
<comment type="similarity">
    <text evidence="2">In the N-terminal section; belongs to the phytochrome family.</text>
</comment>
<accession>A0AAQ1MBN4</accession>
<dbReference type="FunFam" id="1.10.287.130:FF:000002">
    <property type="entry name" value="Two-component osmosensing histidine kinase"/>
    <property type="match status" value="1"/>
</dbReference>
<evidence type="ECO:0000256" key="13">
    <source>
        <dbReference type="ARBA" id="ARBA00068150"/>
    </source>
</evidence>
<evidence type="ECO:0000256" key="15">
    <source>
        <dbReference type="PROSITE-ProRule" id="PRU00169"/>
    </source>
</evidence>
<evidence type="ECO:0000256" key="2">
    <source>
        <dbReference type="ARBA" id="ARBA00006402"/>
    </source>
</evidence>
<feature type="domain" description="Response regulatory" evidence="18">
    <location>
        <begin position="712"/>
        <end position="833"/>
    </location>
</feature>
<feature type="domain" description="Response regulatory" evidence="18">
    <location>
        <begin position="578"/>
        <end position="692"/>
    </location>
</feature>
<evidence type="ECO:0000256" key="11">
    <source>
        <dbReference type="ARBA" id="ARBA00024867"/>
    </source>
</evidence>
<evidence type="ECO:0000313" key="19">
    <source>
        <dbReference type="EMBL" id="SHF75734.1"/>
    </source>
</evidence>
<dbReference type="Gene3D" id="3.30.450.20">
    <property type="entry name" value="PAS domain"/>
    <property type="match status" value="1"/>
</dbReference>
<protein>
    <recommendedName>
        <fullName evidence="14">Circadian input-output histidine kinase CikA</fullName>
        <ecNumber evidence="3">2.7.13.3</ecNumber>
    </recommendedName>
    <alternativeName>
        <fullName evidence="13">Sensory/regulatory protein RpfC</fullName>
    </alternativeName>
    <alternativeName>
        <fullName evidence="4">Stage 0 sporulation protein A homolog</fullName>
    </alternativeName>
</protein>
<dbReference type="Pfam" id="PF00072">
    <property type="entry name" value="Response_reg"/>
    <property type="match status" value="2"/>
</dbReference>
<sequence>MKVKHRVVAVVLLVTLAVAALLAGGFFYIHSVQNALWDMAVTDILEVTAQGRHALDVYLEKDADALHLLAVELAEEQPGDADAIQEKLRLAGGDEGDFLCVDLERGIAYTSLREGGVPLREPQLEVFQALQGQGMREPFLEGRTGVWTVGVYERFFFADGTAGYLQKVQPRSEIADRFSLSFYGNTGFSYVVNREGAILIRSQHRNSNRTFQNLFDIIDLQGNSAQAVESFQAALADGQRGVARFQYQNEDYVFCYVPLENADGWYVVSIVPDGVIMEQAETITRHSQVLFAFILAAVLVLAAIFLIYRHFSRRVLQMQEAAREAAESANRSKSRFLSNMSHDIRTPMNAVLGMARLAADHAEEPQKVREYMKNIQQSGQLLVGLINDVLDLSKIESGKMTLRTESASLADLLADMVTVTQPIVRQRRQRFEAVACQVSHETLCFDGLRLRQVLLNLLSNAVKFTPEGGSIRLEVEETPSPCEGCAHLIFRVSDSGIGMKAEFLEHLFTSFVREQDSRVDQIEGSGLGMAITKMLVDLMGGTISVDSAPGKGTAFTVEVDLPLSPEGAEGSPSLPPLRVLVADSDEPSCQAAAAALRDLGAEVQTAEGGEAAAQRAQKEEWDLILLGWQPTDPGGFQAVRAIRRLGKGVPLLLTSACDWSPAEEEALALGVTGFLQKPLFPSALRRCLRQYALGEASEEEAQGEEVSLAGRRILLAEDNPLNREIAQELLQSFGAQVEAVENGLACVERFASTGPGFFDLILLDVHMPVMGGHEAARQIRAMVRADAATVPILAMTADVFAEDIQAAMDAGMSGHLAKPLDVPAMLREISDQLQQKPA</sequence>
<evidence type="ECO:0000256" key="16">
    <source>
        <dbReference type="SAM" id="Phobius"/>
    </source>
</evidence>
<dbReference type="EC" id="2.7.13.3" evidence="3"/>
<dbReference type="CDD" id="cd16922">
    <property type="entry name" value="HATPase_EvgS-ArcB-TorS-like"/>
    <property type="match status" value="1"/>
</dbReference>
<dbReference type="PROSITE" id="PS50110">
    <property type="entry name" value="RESPONSE_REGULATORY"/>
    <property type="match status" value="2"/>
</dbReference>
<dbReference type="SMART" id="SM00388">
    <property type="entry name" value="HisKA"/>
    <property type="match status" value="1"/>
</dbReference>
<dbReference type="InterPro" id="IPR005467">
    <property type="entry name" value="His_kinase_dom"/>
</dbReference>
<keyword evidence="5 15" id="KW-0597">Phosphoprotein</keyword>
<dbReference type="SMART" id="SM00448">
    <property type="entry name" value="REC"/>
    <property type="match status" value="2"/>
</dbReference>
<comment type="caution">
    <text evidence="15">Lacks conserved residue(s) required for the propagation of feature annotation.</text>
</comment>
<dbReference type="SUPFAM" id="SSF55874">
    <property type="entry name" value="ATPase domain of HSP90 chaperone/DNA topoisomerase II/histidine kinase"/>
    <property type="match status" value="1"/>
</dbReference>
<evidence type="ECO:0000256" key="8">
    <source>
        <dbReference type="ARBA" id="ARBA00022777"/>
    </source>
</evidence>
<dbReference type="AlphaFoldDB" id="A0AAQ1MBN4"/>
<keyword evidence="7" id="KW-0547">Nucleotide-binding</keyword>
<dbReference type="SUPFAM" id="SSF47384">
    <property type="entry name" value="Homodimeric domain of signal transducing histidine kinase"/>
    <property type="match status" value="1"/>
</dbReference>
<dbReference type="InterPro" id="IPR004358">
    <property type="entry name" value="Sig_transdc_His_kin-like_C"/>
</dbReference>
<evidence type="ECO:0000259" key="18">
    <source>
        <dbReference type="PROSITE" id="PS50110"/>
    </source>
</evidence>
<dbReference type="PROSITE" id="PS50109">
    <property type="entry name" value="HIS_KIN"/>
    <property type="match status" value="1"/>
</dbReference>
<dbReference type="InterPro" id="IPR003661">
    <property type="entry name" value="HisK_dim/P_dom"/>
</dbReference>
<dbReference type="EMBL" id="FQVY01000001">
    <property type="protein sequence ID" value="SHF75734.1"/>
    <property type="molecule type" value="Genomic_DNA"/>
</dbReference>
<dbReference type="Proteomes" id="UP000184089">
    <property type="component" value="Unassembled WGS sequence"/>
</dbReference>
<dbReference type="SMART" id="SM00387">
    <property type="entry name" value="HATPase_c"/>
    <property type="match status" value="1"/>
</dbReference>
<feature type="transmembrane region" description="Helical" evidence="16">
    <location>
        <begin position="289"/>
        <end position="308"/>
    </location>
</feature>
<organism evidence="19 20">
    <name type="scientific">Bittarella massiliensis</name>
    <name type="common">ex Durand et al. 2017</name>
    <dbReference type="NCBI Taxonomy" id="1720313"/>
    <lineage>
        <taxon>Bacteria</taxon>
        <taxon>Bacillati</taxon>
        <taxon>Bacillota</taxon>
        <taxon>Clostridia</taxon>
        <taxon>Eubacteriales</taxon>
        <taxon>Oscillospiraceae</taxon>
        <taxon>Bittarella (ex Durand et al. 2017)</taxon>
    </lineage>
</organism>
<keyword evidence="6" id="KW-0808">Transferase</keyword>
<keyword evidence="16" id="KW-0472">Membrane</keyword>
<comment type="catalytic activity">
    <reaction evidence="1">
        <text>ATP + protein L-histidine = ADP + protein N-phospho-L-histidine.</text>
        <dbReference type="EC" id="2.7.13.3"/>
    </reaction>
</comment>
<dbReference type="PANTHER" id="PTHR45339">
    <property type="entry name" value="HYBRID SIGNAL TRANSDUCTION HISTIDINE KINASE J"/>
    <property type="match status" value="1"/>
</dbReference>
<evidence type="ECO:0000259" key="17">
    <source>
        <dbReference type="PROSITE" id="PS50109"/>
    </source>
</evidence>
<evidence type="ECO:0000256" key="4">
    <source>
        <dbReference type="ARBA" id="ARBA00018672"/>
    </source>
</evidence>
<keyword evidence="16" id="KW-1133">Transmembrane helix</keyword>
<name>A0AAQ1MBN4_9FIRM</name>
<dbReference type="GO" id="GO:0000155">
    <property type="term" value="F:phosphorelay sensor kinase activity"/>
    <property type="evidence" value="ECO:0007669"/>
    <property type="project" value="InterPro"/>
</dbReference>
<comment type="function">
    <text evidence="11">May play the central regulatory role in sporulation. It may be an element of the effector pathway responsible for the activation of sporulation genes in response to nutritional stress. Spo0A may act in concert with spo0H (a sigma factor) to control the expression of some genes that are critical to the sporulation process.</text>
</comment>
<dbReference type="RefSeq" id="WP_021659146.1">
    <property type="nucleotide sequence ID" value="NZ_FQVY01000001.1"/>
</dbReference>
<evidence type="ECO:0000256" key="5">
    <source>
        <dbReference type="ARBA" id="ARBA00022553"/>
    </source>
</evidence>
<evidence type="ECO:0000256" key="1">
    <source>
        <dbReference type="ARBA" id="ARBA00000085"/>
    </source>
</evidence>